<accession>A0AAW2T800</accession>
<evidence type="ECO:0000256" key="4">
    <source>
        <dbReference type="ARBA" id="ARBA00022801"/>
    </source>
</evidence>
<dbReference type="Pfam" id="PF13976">
    <property type="entry name" value="gag_pre-integrs"/>
    <property type="match status" value="1"/>
</dbReference>
<keyword evidence="1" id="KW-0645">Protease</keyword>
<dbReference type="PANTHER" id="PTHR42648">
    <property type="entry name" value="TRANSPOSASE, PUTATIVE-RELATED"/>
    <property type="match status" value="1"/>
</dbReference>
<dbReference type="PROSITE" id="PS50994">
    <property type="entry name" value="INTEGRASE"/>
    <property type="match status" value="1"/>
</dbReference>
<dbReference type="AlphaFoldDB" id="A0AAW2T800"/>
<evidence type="ECO:0000313" key="7">
    <source>
        <dbReference type="EMBL" id="KAL0400903.1"/>
    </source>
</evidence>
<dbReference type="GO" id="GO:0015074">
    <property type="term" value="P:DNA integration"/>
    <property type="evidence" value="ECO:0007669"/>
    <property type="project" value="InterPro"/>
</dbReference>
<dbReference type="InterPro" id="IPR025724">
    <property type="entry name" value="GAG-pre-integrase_dom"/>
</dbReference>
<dbReference type="InterPro" id="IPR043502">
    <property type="entry name" value="DNA/RNA_pol_sf"/>
</dbReference>
<dbReference type="Gene3D" id="3.30.420.10">
    <property type="entry name" value="Ribonuclease H-like superfamily/Ribonuclease H"/>
    <property type="match status" value="1"/>
</dbReference>
<comment type="caution">
    <text evidence="7">The sequence shown here is derived from an EMBL/GenBank/DDBJ whole genome shotgun (WGS) entry which is preliminary data.</text>
</comment>
<dbReference type="SUPFAM" id="SSF56672">
    <property type="entry name" value="DNA/RNA polymerases"/>
    <property type="match status" value="1"/>
</dbReference>
<dbReference type="InterPro" id="IPR012337">
    <property type="entry name" value="RNaseH-like_sf"/>
</dbReference>
<dbReference type="Pfam" id="PF00665">
    <property type="entry name" value="rve"/>
    <property type="match status" value="1"/>
</dbReference>
<dbReference type="GO" id="GO:0046872">
    <property type="term" value="F:metal ion binding"/>
    <property type="evidence" value="ECO:0007669"/>
    <property type="project" value="UniProtKB-KW"/>
</dbReference>
<evidence type="ECO:0000259" key="6">
    <source>
        <dbReference type="PROSITE" id="PS50994"/>
    </source>
</evidence>
<evidence type="ECO:0000256" key="2">
    <source>
        <dbReference type="ARBA" id="ARBA00022723"/>
    </source>
</evidence>
<keyword evidence="2" id="KW-0479">Metal-binding</keyword>
<dbReference type="InterPro" id="IPR013103">
    <property type="entry name" value="RVT_2"/>
</dbReference>
<feature type="domain" description="Integrase catalytic" evidence="6">
    <location>
        <begin position="431"/>
        <end position="597"/>
    </location>
</feature>
<reference evidence="7" key="2">
    <citation type="journal article" date="2024" name="Plant">
        <title>Genomic evolution and insights into agronomic trait innovations of Sesamum species.</title>
        <authorList>
            <person name="Miao H."/>
            <person name="Wang L."/>
            <person name="Qu L."/>
            <person name="Liu H."/>
            <person name="Sun Y."/>
            <person name="Le M."/>
            <person name="Wang Q."/>
            <person name="Wei S."/>
            <person name="Zheng Y."/>
            <person name="Lin W."/>
            <person name="Duan Y."/>
            <person name="Cao H."/>
            <person name="Xiong S."/>
            <person name="Wang X."/>
            <person name="Wei L."/>
            <person name="Li C."/>
            <person name="Ma Q."/>
            <person name="Ju M."/>
            <person name="Zhao R."/>
            <person name="Li G."/>
            <person name="Mu C."/>
            <person name="Tian Q."/>
            <person name="Mei H."/>
            <person name="Zhang T."/>
            <person name="Gao T."/>
            <person name="Zhang H."/>
        </authorList>
    </citation>
    <scope>NUCLEOTIDE SEQUENCE</scope>
    <source>
        <strain evidence="7">KEN1</strain>
    </source>
</reference>
<protein>
    <submittedName>
        <fullName evidence="7">Retrovirus-related Pol polyprotein from transposon TNT 1-94</fullName>
    </submittedName>
</protein>
<dbReference type="GO" id="GO:0006508">
    <property type="term" value="P:proteolysis"/>
    <property type="evidence" value="ECO:0007669"/>
    <property type="project" value="UniProtKB-KW"/>
</dbReference>
<dbReference type="GO" id="GO:0004190">
    <property type="term" value="F:aspartic-type endopeptidase activity"/>
    <property type="evidence" value="ECO:0007669"/>
    <property type="project" value="UniProtKB-KW"/>
</dbReference>
<sequence length="1080" mass="122041">MSQQDLDLTAYLTKVTKLWNELSCLAPSPRCTCGACTCGINKAIAELASSTKLMQFLMGLHESYSNERSQILMMDPLPDIEKAFSMVYAVEKQREVQTNLDASSGHMACQLTLKENKRTDDKYVQKKRTFIDKKNLICSLCRKPGHAQESCFQLHGVPEWYKVLGDKKKKGRPFAAAVEERAEHSVTGSSQNMTDMMFEILKLLQKNNAPTDPITNYANFVKFDEEFAGNSHNLTDIDLNCWIIDTGATNHICANTALFHSYSKPVIPQFIYLPDGSKRTVTYTGSIKLNHFITLDTVRYIPQFSVNLLSVSQLCKHKPFSLQFTRSTCLLQDQDTKTNLVMGILFKKLYIYKQESVPSNSVSSMVFDGVSCSSFSPCNHLLWHHRLGHASFQSIKHISDFNITVTLPESPCDVCHKSKQSRLSFPLSNSQAQKPFELVHMDLWGPYTAHTISGCSYVLTLLDDCSRSLWTFLLKHKSQVPATLKQFCTLVHNQYSTNMQTFRSDNGFEFLNHECQKLCTDLGIRHQTSCTYSPQQNGRIERKHRHLLNVARALLIHASLPTTFWGDAILTATFLINRTPTQILNWSTPYERLYGHPPTYSHLRIFGSLCYATNTFPHKTKFQHRAFKCILIGYAMNQKAYKVYDLDSHSTFYSRDVHFYESTFPFADFKSSCPSNPLPIVPLHADSLSIPSPENTVPSAPTPSNTITSQSDNCPPHISVSQPPPVRRSHRQIHKPTWLNDFVANSVNPSLLHSCNTAYVSFVASLSILQEPKSFSEAVKSVEWREAMQAELKALEMNHTWKLTPLPSGKRPIGCKWVFKTKLRADGSVERYKARLVAKGFNQVEGIDYTDNFSPVAKTVTVRIFLALAAAQGWLLHQLDINNAFLHGYLEEDLYMTPPDGYSVEAGLVYKLERSIYGLKQASRQWNAELTLKLTQFGFSQSAHDHCLFTMVTSLGLMALLVYVDDILITAPSLVDIQRVKDYLHSLFTIKDLGEARYFLGLQIARNDTGIYVSQSKYILDIVSDTGLQQAKSTSMPFPLGLKLSENCGALLPDPDKYRRLVGRLLYLGFTRPDIADSVQ</sequence>
<dbReference type="Pfam" id="PF25597">
    <property type="entry name" value="SH3_retrovirus"/>
    <property type="match status" value="1"/>
</dbReference>
<name>A0AAW2T800_9LAMI</name>
<feature type="region of interest" description="Disordered" evidence="5">
    <location>
        <begin position="694"/>
        <end position="727"/>
    </location>
</feature>
<keyword evidence="3" id="KW-0064">Aspartyl protease</keyword>
<dbReference type="PANTHER" id="PTHR42648:SF31">
    <property type="entry name" value="RNA-DIRECTED DNA POLYMERASE"/>
    <property type="match status" value="1"/>
</dbReference>
<dbReference type="GO" id="GO:0003676">
    <property type="term" value="F:nucleic acid binding"/>
    <property type="evidence" value="ECO:0007669"/>
    <property type="project" value="InterPro"/>
</dbReference>
<dbReference type="InterPro" id="IPR054722">
    <property type="entry name" value="PolX-like_BBD"/>
</dbReference>
<dbReference type="EMBL" id="JACGWN010000015">
    <property type="protein sequence ID" value="KAL0400903.1"/>
    <property type="molecule type" value="Genomic_DNA"/>
</dbReference>
<feature type="compositionally biased region" description="Polar residues" evidence="5">
    <location>
        <begin position="694"/>
        <end position="713"/>
    </location>
</feature>
<dbReference type="InterPro" id="IPR039537">
    <property type="entry name" value="Retrotran_Ty1/copia-like"/>
</dbReference>
<proteinExistence type="predicted"/>
<dbReference type="SUPFAM" id="SSF53098">
    <property type="entry name" value="Ribonuclease H-like"/>
    <property type="match status" value="1"/>
</dbReference>
<keyword evidence="4" id="KW-0378">Hydrolase</keyword>
<dbReference type="InterPro" id="IPR057670">
    <property type="entry name" value="SH3_retrovirus"/>
</dbReference>
<dbReference type="Pfam" id="PF22936">
    <property type="entry name" value="Pol_BBD"/>
    <property type="match status" value="1"/>
</dbReference>
<dbReference type="InterPro" id="IPR036397">
    <property type="entry name" value="RNaseH_sf"/>
</dbReference>
<organism evidence="7">
    <name type="scientific">Sesamum latifolium</name>
    <dbReference type="NCBI Taxonomy" id="2727402"/>
    <lineage>
        <taxon>Eukaryota</taxon>
        <taxon>Viridiplantae</taxon>
        <taxon>Streptophyta</taxon>
        <taxon>Embryophyta</taxon>
        <taxon>Tracheophyta</taxon>
        <taxon>Spermatophyta</taxon>
        <taxon>Magnoliopsida</taxon>
        <taxon>eudicotyledons</taxon>
        <taxon>Gunneridae</taxon>
        <taxon>Pentapetalae</taxon>
        <taxon>asterids</taxon>
        <taxon>lamiids</taxon>
        <taxon>Lamiales</taxon>
        <taxon>Pedaliaceae</taxon>
        <taxon>Sesamum</taxon>
    </lineage>
</organism>
<evidence type="ECO:0000256" key="5">
    <source>
        <dbReference type="SAM" id="MobiDB-lite"/>
    </source>
</evidence>
<dbReference type="InterPro" id="IPR001584">
    <property type="entry name" value="Integrase_cat-core"/>
</dbReference>
<gene>
    <name evidence="7" type="ORF">Slati_4120200</name>
</gene>
<evidence type="ECO:0000256" key="3">
    <source>
        <dbReference type="ARBA" id="ARBA00022750"/>
    </source>
</evidence>
<reference evidence="7" key="1">
    <citation type="submission" date="2020-06" db="EMBL/GenBank/DDBJ databases">
        <authorList>
            <person name="Li T."/>
            <person name="Hu X."/>
            <person name="Zhang T."/>
            <person name="Song X."/>
            <person name="Zhang H."/>
            <person name="Dai N."/>
            <person name="Sheng W."/>
            <person name="Hou X."/>
            <person name="Wei L."/>
        </authorList>
    </citation>
    <scope>NUCLEOTIDE SEQUENCE</scope>
    <source>
        <strain evidence="7">KEN1</strain>
        <tissue evidence="7">Leaf</tissue>
    </source>
</reference>
<dbReference type="Pfam" id="PF07727">
    <property type="entry name" value="RVT_2"/>
    <property type="match status" value="1"/>
</dbReference>
<evidence type="ECO:0000256" key="1">
    <source>
        <dbReference type="ARBA" id="ARBA00022670"/>
    </source>
</evidence>